<evidence type="ECO:0000256" key="2">
    <source>
        <dbReference type="SAM" id="SignalP"/>
    </source>
</evidence>
<evidence type="ECO:0000313" key="6">
    <source>
        <dbReference type="Proteomes" id="UP000199308"/>
    </source>
</evidence>
<dbReference type="InterPro" id="IPR025079">
    <property type="entry name" value="DUF3943"/>
</dbReference>
<evidence type="ECO:0000259" key="4">
    <source>
        <dbReference type="Pfam" id="PF13505"/>
    </source>
</evidence>
<feature type="domain" description="Outer membrane protein beta-barrel" evidence="4">
    <location>
        <begin position="314"/>
        <end position="453"/>
    </location>
</feature>
<dbReference type="Proteomes" id="UP000199308">
    <property type="component" value="Unassembled WGS sequence"/>
</dbReference>
<name>A0A1H9Y1X4_THASX</name>
<feature type="chain" id="PRO_5011629118" evidence="2">
    <location>
        <begin position="33"/>
        <end position="458"/>
    </location>
</feature>
<reference evidence="5 6" key="1">
    <citation type="submission" date="2016-10" db="EMBL/GenBank/DDBJ databases">
        <authorList>
            <person name="de Groot N.N."/>
        </authorList>
    </citation>
    <scope>NUCLEOTIDE SEQUENCE [LARGE SCALE GENOMIC DNA]</scope>
    <source>
        <strain evidence="5 6">DSM 19706</strain>
    </source>
</reference>
<proteinExistence type="predicted"/>
<dbReference type="AlphaFoldDB" id="A0A1H9Y1X4"/>
<dbReference type="STRING" id="349064.SAMN05660429_00013"/>
<dbReference type="Pfam" id="PF13084">
    <property type="entry name" value="DUF3943"/>
    <property type="match status" value="1"/>
</dbReference>
<dbReference type="RefSeq" id="WP_093326625.1">
    <property type="nucleotide sequence ID" value="NZ_AP027363.1"/>
</dbReference>
<feature type="signal peptide" evidence="2">
    <location>
        <begin position="1"/>
        <end position="32"/>
    </location>
</feature>
<dbReference type="InterPro" id="IPR011250">
    <property type="entry name" value="OMP/PagP_B-barrel"/>
</dbReference>
<evidence type="ECO:0000256" key="1">
    <source>
        <dbReference type="ARBA" id="ARBA00022729"/>
    </source>
</evidence>
<organism evidence="5 6">
    <name type="scientific">Thalassotalea agarivorans</name>
    <name type="common">Thalassomonas agarivorans</name>
    <dbReference type="NCBI Taxonomy" id="349064"/>
    <lineage>
        <taxon>Bacteria</taxon>
        <taxon>Pseudomonadati</taxon>
        <taxon>Pseudomonadota</taxon>
        <taxon>Gammaproteobacteria</taxon>
        <taxon>Alteromonadales</taxon>
        <taxon>Colwelliaceae</taxon>
        <taxon>Thalassotalea</taxon>
    </lineage>
</organism>
<protein>
    <submittedName>
        <fullName evidence="5">Uncharacterized protein</fullName>
    </submittedName>
</protein>
<feature type="domain" description="DUF3943" evidence="3">
    <location>
        <begin position="130"/>
        <end position="238"/>
    </location>
</feature>
<dbReference type="EMBL" id="FOHK01000001">
    <property type="protein sequence ID" value="SES62286.1"/>
    <property type="molecule type" value="Genomic_DNA"/>
</dbReference>
<keyword evidence="1 2" id="KW-0732">Signal</keyword>
<accession>A0A1H9Y1X4</accession>
<gene>
    <name evidence="5" type="ORF">SAMN05660429_00013</name>
</gene>
<dbReference type="Gene3D" id="2.40.160.20">
    <property type="match status" value="1"/>
</dbReference>
<dbReference type="SUPFAM" id="SSF56925">
    <property type="entry name" value="OMPA-like"/>
    <property type="match status" value="1"/>
</dbReference>
<evidence type="ECO:0000259" key="3">
    <source>
        <dbReference type="Pfam" id="PF13084"/>
    </source>
</evidence>
<keyword evidence="6" id="KW-1185">Reference proteome</keyword>
<dbReference type="InterPro" id="IPR027385">
    <property type="entry name" value="Beta-barrel_OMP"/>
</dbReference>
<sequence length="458" mass="52527">MTAFSKSYRFKKSISSLIFSSVLIGMPSFANAQQDQQEEPELVEIEYTPRITNTDWQNFKVDPSFYEDPFQMSLFSPQNGEDSERLWSQTKSIFTFGFAVIGVIALLPEDISNWEKGNILGKWDENVKNPVWDRDGWVINVVGHGYFGGVYYQAARKSGYRQWDSFLYSTLMSTFYWEFGIEAFAEKPSIQDLWLTPVIGWGLGEWMYQQERSILADNGEVWGSETLGSVTLAVLDPVDAISVGVNNLFDHEVFTAGTGYISANEVPLANGETENQYQVGVTYQLGSGKRKHRKYRSTYSKVSGDPVDVGVLGISFGFGRVHFDPVWQIPDDNWYEYAMGLYLSPRYSLRLQYARQDIFQAGVDRKQRYENYSISNQVYFYPEYDLRPFVSFGFGESILDKDYDRKTFQLHYGAGLHYKIATKLALQVDARNYYSTNTDTTESSITTTLIYRFGQGEF</sequence>
<dbReference type="Pfam" id="PF13505">
    <property type="entry name" value="OMP_b-brl"/>
    <property type="match status" value="1"/>
</dbReference>
<evidence type="ECO:0000313" key="5">
    <source>
        <dbReference type="EMBL" id="SES62286.1"/>
    </source>
</evidence>
<dbReference type="OrthoDB" id="9152616at2"/>